<protein>
    <submittedName>
        <fullName evidence="1">Uncharacterized protein</fullName>
    </submittedName>
</protein>
<dbReference type="EMBL" id="JAWDJR010000003">
    <property type="protein sequence ID" value="KAK9977105.1"/>
    <property type="molecule type" value="Genomic_DNA"/>
</dbReference>
<evidence type="ECO:0000313" key="2">
    <source>
        <dbReference type="Proteomes" id="UP001479290"/>
    </source>
</evidence>
<proteinExistence type="predicted"/>
<reference evidence="1 2" key="1">
    <citation type="submission" date="2024-05" db="EMBL/GenBank/DDBJ databases">
        <title>A high-quality chromosomal-level genome assembly of Topmouth culter (Culter alburnus).</title>
        <authorList>
            <person name="Zhao H."/>
        </authorList>
    </citation>
    <scope>NUCLEOTIDE SEQUENCE [LARGE SCALE GENOMIC DNA]</scope>
    <source>
        <strain evidence="1">CATC2023</strain>
        <tissue evidence="1">Muscle</tissue>
    </source>
</reference>
<comment type="caution">
    <text evidence="1">The sequence shown here is derived from an EMBL/GenBank/DDBJ whole genome shotgun (WGS) entry which is preliminary data.</text>
</comment>
<gene>
    <name evidence="1" type="ORF">ABG768_018926</name>
</gene>
<keyword evidence="2" id="KW-1185">Reference proteome</keyword>
<dbReference type="AlphaFoldDB" id="A0AAW2ATM7"/>
<organism evidence="1 2">
    <name type="scientific">Culter alburnus</name>
    <name type="common">Topmouth culter</name>
    <dbReference type="NCBI Taxonomy" id="194366"/>
    <lineage>
        <taxon>Eukaryota</taxon>
        <taxon>Metazoa</taxon>
        <taxon>Chordata</taxon>
        <taxon>Craniata</taxon>
        <taxon>Vertebrata</taxon>
        <taxon>Euteleostomi</taxon>
        <taxon>Actinopterygii</taxon>
        <taxon>Neopterygii</taxon>
        <taxon>Teleostei</taxon>
        <taxon>Ostariophysi</taxon>
        <taxon>Cypriniformes</taxon>
        <taxon>Xenocyprididae</taxon>
        <taxon>Xenocypridinae</taxon>
        <taxon>Culter</taxon>
    </lineage>
</organism>
<dbReference type="Proteomes" id="UP001479290">
    <property type="component" value="Unassembled WGS sequence"/>
</dbReference>
<accession>A0AAW2ATM7</accession>
<sequence length="88" mass="9419">MECSSEPGSLSSINLECINPDPVDPVEPVALLSSPSSSSSDSSLCMSSSACTSVPSHLCSKKRKTEQLTPVQEAIMARLQKYDEDKEL</sequence>
<name>A0AAW2ATM7_CULAL</name>
<evidence type="ECO:0000313" key="1">
    <source>
        <dbReference type="EMBL" id="KAK9977105.1"/>
    </source>
</evidence>